<accession>A0AAV7P6T3</accession>
<feature type="region of interest" description="Disordered" evidence="1">
    <location>
        <begin position="57"/>
        <end position="104"/>
    </location>
</feature>
<proteinExistence type="predicted"/>
<evidence type="ECO:0000313" key="3">
    <source>
        <dbReference type="Proteomes" id="UP001066276"/>
    </source>
</evidence>
<dbReference type="EMBL" id="JANPWB010000011">
    <property type="protein sequence ID" value="KAJ1123007.1"/>
    <property type="molecule type" value="Genomic_DNA"/>
</dbReference>
<evidence type="ECO:0000256" key="1">
    <source>
        <dbReference type="SAM" id="MobiDB-lite"/>
    </source>
</evidence>
<sequence length="283" mass="29743">MVNLEVPLVHLLVSKLLVPSDYEPLGKAFSRLHALLQAPLAPEPVLQAVEDADDTGVQRLHGRGGFSPPEIPRNPSKRNSWDPAQSTEGAAKGGAQRDEEGRAYPCTGGPCIRALDAVMKETSSARLKMRVTIRDKTVTQRARGGLRTEDSSASCHRPHELSPVHAWGGGLTDYTGGSVKRRPSGWGDSLQGGASYQGQVEGTPAADSRSSVGTTPCLPPRAPQGAPRAPRARLSAACATSCRCPATSFGGGGSNGSVRTPRQYGSVRSPRRAQCSAVLCECG</sequence>
<dbReference type="Proteomes" id="UP001066276">
    <property type="component" value="Chromosome 7"/>
</dbReference>
<feature type="region of interest" description="Disordered" evidence="1">
    <location>
        <begin position="140"/>
        <end position="161"/>
    </location>
</feature>
<dbReference type="AlphaFoldDB" id="A0AAV7P6T3"/>
<feature type="region of interest" description="Disordered" evidence="1">
    <location>
        <begin position="180"/>
        <end position="230"/>
    </location>
</feature>
<gene>
    <name evidence="2" type="ORF">NDU88_001480</name>
</gene>
<reference evidence="2" key="1">
    <citation type="journal article" date="2022" name="bioRxiv">
        <title>Sequencing and chromosome-scale assembly of the giantPleurodeles waltlgenome.</title>
        <authorList>
            <person name="Brown T."/>
            <person name="Elewa A."/>
            <person name="Iarovenko S."/>
            <person name="Subramanian E."/>
            <person name="Araus A.J."/>
            <person name="Petzold A."/>
            <person name="Susuki M."/>
            <person name="Suzuki K.-i.T."/>
            <person name="Hayashi T."/>
            <person name="Toyoda A."/>
            <person name="Oliveira C."/>
            <person name="Osipova E."/>
            <person name="Leigh N.D."/>
            <person name="Simon A."/>
            <person name="Yun M.H."/>
        </authorList>
    </citation>
    <scope>NUCLEOTIDE SEQUENCE</scope>
    <source>
        <strain evidence="2">20211129_DDA</strain>
        <tissue evidence="2">Liver</tissue>
    </source>
</reference>
<keyword evidence="3" id="KW-1185">Reference proteome</keyword>
<protein>
    <submittedName>
        <fullName evidence="2">Uncharacterized protein</fullName>
    </submittedName>
</protein>
<comment type="caution">
    <text evidence="2">The sequence shown here is derived from an EMBL/GenBank/DDBJ whole genome shotgun (WGS) entry which is preliminary data.</text>
</comment>
<organism evidence="2 3">
    <name type="scientific">Pleurodeles waltl</name>
    <name type="common">Iberian ribbed newt</name>
    <dbReference type="NCBI Taxonomy" id="8319"/>
    <lineage>
        <taxon>Eukaryota</taxon>
        <taxon>Metazoa</taxon>
        <taxon>Chordata</taxon>
        <taxon>Craniata</taxon>
        <taxon>Vertebrata</taxon>
        <taxon>Euteleostomi</taxon>
        <taxon>Amphibia</taxon>
        <taxon>Batrachia</taxon>
        <taxon>Caudata</taxon>
        <taxon>Salamandroidea</taxon>
        <taxon>Salamandridae</taxon>
        <taxon>Pleurodelinae</taxon>
        <taxon>Pleurodeles</taxon>
    </lineage>
</organism>
<evidence type="ECO:0000313" key="2">
    <source>
        <dbReference type="EMBL" id="KAJ1123007.1"/>
    </source>
</evidence>
<name>A0AAV7P6T3_PLEWA</name>